<keyword evidence="2" id="KW-1185">Reference proteome</keyword>
<dbReference type="STRING" id="90262.A0A1X2I8G3"/>
<dbReference type="EMBL" id="MCGE01000021">
    <property type="protein sequence ID" value="ORZ11587.1"/>
    <property type="molecule type" value="Genomic_DNA"/>
</dbReference>
<sequence length="467" mass="53221">MLIQHLHLPIPWTKEWNQRTKATESGPYDNEHVPSHLTRGHTKQLKLNDEEIIQHENGTIQVEEPDDPAIITARPPRQQLANEIVTKIINYVIEPSQRHAYRDDNRQTEQQHDLYTCALINKQFYVLVNPMLWREPVLLNIEPHSQIQRLLDCLADTQLQQQQSLGRYVKKLRLQNTFCTDTELLLLMTHVRHLETLSIENVTYTYDAPPITNTSLQHLPRYCSSHLTCLKLFNIRLPEATIHALGQQCHQLTELTLHSSAGLLWDNNMLSPALSLCLLDVLSFSYDILMGHLPPKMVTHIITRLQGLTHLIHSYFEPSSSSLIMTLANDNDNATTTITKTRKKVFWPHLKKLHLDRCHAIDDATFICFIKTHPHLQSIHLSHAVLTDESLDAAAVLLCDQLHTLFLIGIKGISSDGVRRLIQHCQGLMLASVQSCDQIVASDFLGPDGHALRLDGNDIVRIHHAQG</sequence>
<dbReference type="Gene3D" id="3.80.10.10">
    <property type="entry name" value="Ribonuclease Inhibitor"/>
    <property type="match status" value="2"/>
</dbReference>
<dbReference type="GO" id="GO:0019005">
    <property type="term" value="C:SCF ubiquitin ligase complex"/>
    <property type="evidence" value="ECO:0007669"/>
    <property type="project" value="TreeGrafter"/>
</dbReference>
<evidence type="ECO:0008006" key="3">
    <source>
        <dbReference type="Google" id="ProtNLM"/>
    </source>
</evidence>
<dbReference type="Proteomes" id="UP000193560">
    <property type="component" value="Unassembled WGS sequence"/>
</dbReference>
<organism evidence="1 2">
    <name type="scientific">Absidia repens</name>
    <dbReference type="NCBI Taxonomy" id="90262"/>
    <lineage>
        <taxon>Eukaryota</taxon>
        <taxon>Fungi</taxon>
        <taxon>Fungi incertae sedis</taxon>
        <taxon>Mucoromycota</taxon>
        <taxon>Mucoromycotina</taxon>
        <taxon>Mucoromycetes</taxon>
        <taxon>Mucorales</taxon>
        <taxon>Cunninghamellaceae</taxon>
        <taxon>Absidia</taxon>
    </lineage>
</organism>
<gene>
    <name evidence="1" type="ORF">BCR42DRAFT_421384</name>
</gene>
<dbReference type="AlphaFoldDB" id="A0A1X2I8G3"/>
<dbReference type="SUPFAM" id="SSF52047">
    <property type="entry name" value="RNI-like"/>
    <property type="match status" value="1"/>
</dbReference>
<protein>
    <recommendedName>
        <fullName evidence="3">F-box domain-containing protein</fullName>
    </recommendedName>
</protein>
<evidence type="ECO:0000313" key="2">
    <source>
        <dbReference type="Proteomes" id="UP000193560"/>
    </source>
</evidence>
<dbReference type="OrthoDB" id="10257471at2759"/>
<name>A0A1X2I8G3_9FUNG</name>
<reference evidence="1 2" key="1">
    <citation type="submission" date="2016-07" db="EMBL/GenBank/DDBJ databases">
        <title>Pervasive Adenine N6-methylation of Active Genes in Fungi.</title>
        <authorList>
            <consortium name="DOE Joint Genome Institute"/>
            <person name="Mondo S.J."/>
            <person name="Dannebaum R.O."/>
            <person name="Kuo R.C."/>
            <person name="Labutti K."/>
            <person name="Haridas S."/>
            <person name="Kuo A."/>
            <person name="Salamov A."/>
            <person name="Ahrendt S.R."/>
            <person name="Lipzen A."/>
            <person name="Sullivan W."/>
            <person name="Andreopoulos W.B."/>
            <person name="Clum A."/>
            <person name="Lindquist E."/>
            <person name="Daum C."/>
            <person name="Ramamoorthy G.K."/>
            <person name="Gryganskyi A."/>
            <person name="Culley D."/>
            <person name="Magnuson J.K."/>
            <person name="James T.Y."/>
            <person name="O'Malley M.A."/>
            <person name="Stajich J.E."/>
            <person name="Spatafora J.W."/>
            <person name="Visel A."/>
            <person name="Grigoriev I.V."/>
        </authorList>
    </citation>
    <scope>NUCLEOTIDE SEQUENCE [LARGE SCALE GENOMIC DNA]</scope>
    <source>
        <strain evidence="1 2">NRRL 1336</strain>
    </source>
</reference>
<dbReference type="GO" id="GO:0031146">
    <property type="term" value="P:SCF-dependent proteasomal ubiquitin-dependent protein catabolic process"/>
    <property type="evidence" value="ECO:0007669"/>
    <property type="project" value="TreeGrafter"/>
</dbReference>
<comment type="caution">
    <text evidence="1">The sequence shown here is derived from an EMBL/GenBank/DDBJ whole genome shotgun (WGS) entry which is preliminary data.</text>
</comment>
<proteinExistence type="predicted"/>
<accession>A0A1X2I8G3</accession>
<dbReference type="InterPro" id="IPR032675">
    <property type="entry name" value="LRR_dom_sf"/>
</dbReference>
<dbReference type="PANTHER" id="PTHR13318">
    <property type="entry name" value="PARTNER OF PAIRED, ISOFORM B-RELATED"/>
    <property type="match status" value="1"/>
</dbReference>
<evidence type="ECO:0000313" key="1">
    <source>
        <dbReference type="EMBL" id="ORZ11587.1"/>
    </source>
</evidence>